<name>A0A938WWN5_9BIFI</name>
<sequence length="416" mass="46845">MTSFQPVILGGDLGAYALARELNDAYGVRPIMVTAYDPNAIRDSHILTRHAFAQANEAEPLVDELCRLGRQLKQERPDRRLLLLANTDWRIRVLAEHRDRLEQWYVVPIPPLQVIDQVSDKRIFAQLAAEQGMPVPRSHYVDFVDAADAGWSPAPTPSDLRFPVVAKPADSSDYENLVFPGRQKVYRIDDDAALQALWATLAKAGFRGTFVAQELVPGDDTGMYSVTAYVDSTGTVSLLCSAHVLLEEHHPATLGNPCAMVTEPVPQILEPARRFLESMPYRGFANFDVKRDPRTGEFFFLELNPRIGRNNFYVQAAGINPMEVLVSDAIDGHPMAPRTADGEALYSIIPNPLLRRYVTDPELMAQVRRLMRAGRVNPQRNPRDGGVKRWLRLMESELHQVVKFRKYYPKPTDTGF</sequence>
<dbReference type="InterPro" id="IPR005479">
    <property type="entry name" value="CPAse_ATP-bd"/>
</dbReference>
<dbReference type="PROSITE" id="PS00867">
    <property type="entry name" value="CPSASE_2"/>
    <property type="match status" value="1"/>
</dbReference>
<dbReference type="AlphaFoldDB" id="A0A938WWN5"/>
<feature type="domain" description="ATP-grasp" evidence="2">
    <location>
        <begin position="125"/>
        <end position="330"/>
    </location>
</feature>
<dbReference type="RefSeq" id="WP_204467300.1">
    <property type="nucleotide sequence ID" value="NZ_JACLYU010000001.1"/>
</dbReference>
<dbReference type="GO" id="GO:0005524">
    <property type="term" value="F:ATP binding"/>
    <property type="evidence" value="ECO:0007669"/>
    <property type="project" value="UniProtKB-UniRule"/>
</dbReference>
<comment type="caution">
    <text evidence="3">The sequence shown here is derived from an EMBL/GenBank/DDBJ whole genome shotgun (WGS) entry which is preliminary data.</text>
</comment>
<protein>
    <recommendedName>
        <fullName evidence="2">ATP-grasp domain-containing protein</fullName>
    </recommendedName>
</protein>
<evidence type="ECO:0000313" key="4">
    <source>
        <dbReference type="Proteomes" id="UP000718821"/>
    </source>
</evidence>
<proteinExistence type="predicted"/>
<accession>A0A938WWN5</accession>
<reference evidence="3" key="1">
    <citation type="submission" date="2020-08" db="EMBL/GenBank/DDBJ databases">
        <authorList>
            <person name="Cejkova D."/>
            <person name="Kubasova T."/>
            <person name="Jahodarova E."/>
            <person name="Rychlik I."/>
        </authorList>
    </citation>
    <scope>NUCLEOTIDE SEQUENCE</scope>
    <source>
        <strain evidence="3">An836</strain>
    </source>
</reference>
<dbReference type="Gene3D" id="3.30.470.20">
    <property type="entry name" value="ATP-grasp fold, B domain"/>
    <property type="match status" value="1"/>
</dbReference>
<dbReference type="SUPFAM" id="SSF56059">
    <property type="entry name" value="Glutathione synthetase ATP-binding domain-like"/>
    <property type="match status" value="1"/>
</dbReference>
<reference evidence="3" key="2">
    <citation type="journal article" date="2021" name="Sci. Rep.">
        <title>The distribution of antibiotic resistance genes in chicken gut microbiota commensals.</title>
        <authorList>
            <person name="Juricova H."/>
            <person name="Matiasovicova J."/>
            <person name="Kubasova T."/>
            <person name="Cejkova D."/>
            <person name="Rychlik I."/>
        </authorList>
    </citation>
    <scope>NUCLEOTIDE SEQUENCE</scope>
    <source>
        <strain evidence="3">An836</strain>
    </source>
</reference>
<dbReference type="PROSITE" id="PS50975">
    <property type="entry name" value="ATP_GRASP"/>
    <property type="match status" value="1"/>
</dbReference>
<keyword evidence="1" id="KW-0067">ATP-binding</keyword>
<keyword evidence="1" id="KW-0547">Nucleotide-binding</keyword>
<evidence type="ECO:0000313" key="3">
    <source>
        <dbReference type="EMBL" id="MBM6698970.1"/>
    </source>
</evidence>
<organism evidence="3 4">
    <name type="scientific">Bifidobacterium pullorum subsp. saeculare</name>
    <dbReference type="NCBI Taxonomy" id="78257"/>
    <lineage>
        <taxon>Bacteria</taxon>
        <taxon>Bacillati</taxon>
        <taxon>Actinomycetota</taxon>
        <taxon>Actinomycetes</taxon>
        <taxon>Bifidobacteriales</taxon>
        <taxon>Bifidobacteriaceae</taxon>
        <taxon>Bifidobacterium</taxon>
    </lineage>
</organism>
<dbReference type="EMBL" id="JACLYU010000001">
    <property type="protein sequence ID" value="MBM6698970.1"/>
    <property type="molecule type" value="Genomic_DNA"/>
</dbReference>
<keyword evidence="4" id="KW-1185">Reference proteome</keyword>
<gene>
    <name evidence="3" type="ORF">H7U32_01230</name>
</gene>
<evidence type="ECO:0000256" key="1">
    <source>
        <dbReference type="PROSITE-ProRule" id="PRU00409"/>
    </source>
</evidence>
<dbReference type="InterPro" id="IPR011761">
    <property type="entry name" value="ATP-grasp"/>
</dbReference>
<dbReference type="GO" id="GO:0046872">
    <property type="term" value="F:metal ion binding"/>
    <property type="evidence" value="ECO:0007669"/>
    <property type="project" value="InterPro"/>
</dbReference>
<dbReference type="Proteomes" id="UP000718821">
    <property type="component" value="Unassembled WGS sequence"/>
</dbReference>
<evidence type="ECO:0000259" key="2">
    <source>
        <dbReference type="PROSITE" id="PS50975"/>
    </source>
</evidence>